<evidence type="ECO:0000256" key="4">
    <source>
        <dbReference type="ARBA" id="ARBA00022737"/>
    </source>
</evidence>
<dbReference type="EMBL" id="CP063767">
    <property type="protein sequence ID" value="QOY61464.1"/>
    <property type="molecule type" value="Genomic_DNA"/>
</dbReference>
<feature type="compositionally biased region" description="Basic and acidic residues" evidence="13">
    <location>
        <begin position="385"/>
        <end position="395"/>
    </location>
</feature>
<dbReference type="GO" id="GO:0031072">
    <property type="term" value="F:heat shock protein binding"/>
    <property type="evidence" value="ECO:0007669"/>
    <property type="project" value="InterPro"/>
</dbReference>
<dbReference type="GO" id="GO:0009408">
    <property type="term" value="P:response to heat"/>
    <property type="evidence" value="ECO:0007669"/>
    <property type="project" value="InterPro"/>
</dbReference>
<evidence type="ECO:0000313" key="16">
    <source>
        <dbReference type="EMBL" id="QOY61464.1"/>
    </source>
</evidence>
<dbReference type="KEGG" id="tio:INP52_04580"/>
<keyword evidence="6 11" id="KW-0862">Zinc</keyword>
<dbReference type="InterPro" id="IPR036410">
    <property type="entry name" value="HSP_DnaJ_Cys-rich_dom_sf"/>
</dbReference>
<feature type="repeat" description="CXXCXGXG motif" evidence="11">
    <location>
        <begin position="149"/>
        <end position="156"/>
    </location>
</feature>
<feature type="region of interest" description="Disordered" evidence="13">
    <location>
        <begin position="368"/>
        <end position="409"/>
    </location>
</feature>
<dbReference type="GO" id="GO:0008270">
    <property type="term" value="F:zinc ion binding"/>
    <property type="evidence" value="ECO:0007669"/>
    <property type="project" value="UniProtKB-UniRule"/>
</dbReference>
<dbReference type="InterPro" id="IPR001623">
    <property type="entry name" value="DnaJ_domain"/>
</dbReference>
<organism evidence="16 17">
    <name type="scientific">Thermophilibacter immobilis</name>
    <dbReference type="NCBI Taxonomy" id="2779519"/>
    <lineage>
        <taxon>Bacteria</taxon>
        <taxon>Bacillati</taxon>
        <taxon>Actinomycetota</taxon>
        <taxon>Coriobacteriia</taxon>
        <taxon>Coriobacteriales</taxon>
        <taxon>Atopobiaceae</taxon>
        <taxon>Thermophilibacter</taxon>
    </lineage>
</organism>
<dbReference type="GO" id="GO:0006260">
    <property type="term" value="P:DNA replication"/>
    <property type="evidence" value="ECO:0007669"/>
    <property type="project" value="UniProtKB-KW"/>
</dbReference>
<reference evidence="16 17" key="1">
    <citation type="submission" date="2020-10" db="EMBL/GenBank/DDBJ databases">
        <title>Olsenella immobilis sp.nov., isolated from the mud in a fermentation cellar used for the production of Chinese strong-flavoured liquor.</title>
        <authorList>
            <person name="Lu L."/>
        </authorList>
    </citation>
    <scope>NUCLEOTIDE SEQUENCE [LARGE SCALE GENOMIC DNA]</scope>
    <source>
        <strain evidence="16 17">LZLJ-2</strain>
    </source>
</reference>
<feature type="binding site" evidence="11">
    <location>
        <position position="195"/>
    </location>
    <ligand>
        <name>Zn(2+)</name>
        <dbReference type="ChEBI" id="CHEBI:29105"/>
        <label>2</label>
    </ligand>
</feature>
<dbReference type="InterPro" id="IPR018253">
    <property type="entry name" value="DnaJ_domain_CS"/>
</dbReference>
<dbReference type="PANTHER" id="PTHR43096">
    <property type="entry name" value="DNAJ HOMOLOG 1, MITOCHONDRIAL-RELATED"/>
    <property type="match status" value="1"/>
</dbReference>
<keyword evidence="3 11" id="KW-0479">Metal-binding</keyword>
<dbReference type="CDD" id="cd10747">
    <property type="entry name" value="DnaJ_C"/>
    <property type="match status" value="1"/>
</dbReference>
<gene>
    <name evidence="11 16" type="primary">dnaJ</name>
    <name evidence="16" type="ORF">INP52_04580</name>
</gene>
<dbReference type="GO" id="GO:0005737">
    <property type="term" value="C:cytoplasm"/>
    <property type="evidence" value="ECO:0007669"/>
    <property type="project" value="UniProtKB-SubCell"/>
</dbReference>
<feature type="binding site" evidence="11">
    <location>
        <position position="206"/>
    </location>
    <ligand>
        <name>Zn(2+)</name>
        <dbReference type="ChEBI" id="CHEBI:29105"/>
        <label>1</label>
    </ligand>
</feature>
<protein>
    <recommendedName>
        <fullName evidence="10 11">Chaperone protein DnaJ</fullName>
    </recommendedName>
</protein>
<feature type="binding site" evidence="11">
    <location>
        <position position="149"/>
    </location>
    <ligand>
        <name>Zn(2+)</name>
        <dbReference type="ChEBI" id="CHEBI:29105"/>
        <label>1</label>
    </ligand>
</feature>
<dbReference type="PROSITE" id="PS00636">
    <property type="entry name" value="DNAJ_1"/>
    <property type="match status" value="1"/>
</dbReference>
<feature type="compositionally biased region" description="Low complexity" evidence="13">
    <location>
        <begin position="368"/>
        <end position="384"/>
    </location>
</feature>
<keyword evidence="1 11" id="KW-0963">Cytoplasm</keyword>
<evidence type="ECO:0000256" key="6">
    <source>
        <dbReference type="ARBA" id="ARBA00022833"/>
    </source>
</evidence>
<dbReference type="SUPFAM" id="SSF46565">
    <property type="entry name" value="Chaperone J-domain"/>
    <property type="match status" value="1"/>
</dbReference>
<dbReference type="Pfam" id="PF00684">
    <property type="entry name" value="DnaJ_CXXCXGXG"/>
    <property type="match status" value="1"/>
</dbReference>
<feature type="zinc finger region" description="CR-type" evidence="12">
    <location>
        <begin position="136"/>
        <end position="218"/>
    </location>
</feature>
<evidence type="ECO:0000256" key="12">
    <source>
        <dbReference type="PROSITE-ProRule" id="PRU00546"/>
    </source>
</evidence>
<evidence type="ECO:0000256" key="11">
    <source>
        <dbReference type="HAMAP-Rule" id="MF_01152"/>
    </source>
</evidence>
<evidence type="ECO:0000256" key="7">
    <source>
        <dbReference type="ARBA" id="ARBA00023016"/>
    </source>
</evidence>
<dbReference type="PROSITE" id="PS50076">
    <property type="entry name" value="DNAJ_2"/>
    <property type="match status" value="1"/>
</dbReference>
<dbReference type="PANTHER" id="PTHR43096:SF48">
    <property type="entry name" value="CHAPERONE PROTEIN DNAJ"/>
    <property type="match status" value="1"/>
</dbReference>
<name>A0A7S7M9X9_9ACTN</name>
<evidence type="ECO:0000256" key="8">
    <source>
        <dbReference type="ARBA" id="ARBA00023186"/>
    </source>
</evidence>
<dbReference type="PRINTS" id="PR00625">
    <property type="entry name" value="JDOMAIN"/>
</dbReference>
<keyword evidence="17" id="KW-1185">Reference proteome</keyword>
<evidence type="ECO:0000256" key="2">
    <source>
        <dbReference type="ARBA" id="ARBA00022705"/>
    </source>
</evidence>
<comment type="similarity">
    <text evidence="9 11">Belongs to the DnaJ family.</text>
</comment>
<feature type="binding site" evidence="11">
    <location>
        <position position="152"/>
    </location>
    <ligand>
        <name>Zn(2+)</name>
        <dbReference type="ChEBI" id="CHEBI:29105"/>
        <label>1</label>
    </ligand>
</feature>
<evidence type="ECO:0000256" key="5">
    <source>
        <dbReference type="ARBA" id="ARBA00022771"/>
    </source>
</evidence>
<dbReference type="CDD" id="cd10719">
    <property type="entry name" value="DnaJ_zf"/>
    <property type="match status" value="1"/>
</dbReference>
<evidence type="ECO:0000256" key="1">
    <source>
        <dbReference type="ARBA" id="ARBA00022490"/>
    </source>
</evidence>
<dbReference type="Pfam" id="PF00226">
    <property type="entry name" value="DnaJ"/>
    <property type="match status" value="1"/>
</dbReference>
<keyword evidence="2 11" id="KW-0235">DNA replication</keyword>
<dbReference type="AlphaFoldDB" id="A0A7S7M9X9"/>
<comment type="subcellular location">
    <subcellularLocation>
        <location evidence="11">Cytoplasm</location>
    </subcellularLocation>
</comment>
<dbReference type="InterPro" id="IPR002939">
    <property type="entry name" value="DnaJ_C"/>
</dbReference>
<dbReference type="NCBIfam" id="NF008035">
    <property type="entry name" value="PRK10767.1"/>
    <property type="match status" value="1"/>
</dbReference>
<dbReference type="Gene3D" id="2.10.230.10">
    <property type="entry name" value="Heat shock protein DnaJ, cysteine-rich domain"/>
    <property type="match status" value="1"/>
</dbReference>
<proteinExistence type="inferred from homology"/>
<evidence type="ECO:0000256" key="13">
    <source>
        <dbReference type="SAM" id="MobiDB-lite"/>
    </source>
</evidence>
<dbReference type="FunFam" id="2.10.230.10:FF:000002">
    <property type="entry name" value="Molecular chaperone DnaJ"/>
    <property type="match status" value="1"/>
</dbReference>
<feature type="repeat" description="CXXCXGXG motif" evidence="11">
    <location>
        <begin position="192"/>
        <end position="199"/>
    </location>
</feature>
<feature type="repeat" description="CXXCXGXG motif" evidence="11">
    <location>
        <begin position="206"/>
        <end position="213"/>
    </location>
</feature>
<dbReference type="SUPFAM" id="SSF49493">
    <property type="entry name" value="HSP40/DnaJ peptide-binding domain"/>
    <property type="match status" value="2"/>
</dbReference>
<evidence type="ECO:0000259" key="15">
    <source>
        <dbReference type="PROSITE" id="PS51188"/>
    </source>
</evidence>
<feature type="binding site" evidence="11">
    <location>
        <position position="209"/>
    </location>
    <ligand>
        <name>Zn(2+)</name>
        <dbReference type="ChEBI" id="CHEBI:29105"/>
        <label>1</label>
    </ligand>
</feature>
<dbReference type="SMART" id="SM00271">
    <property type="entry name" value="DnaJ"/>
    <property type="match status" value="1"/>
</dbReference>
<keyword evidence="5 11" id="KW-0863">Zinc-finger</keyword>
<feature type="domain" description="CR-type" evidence="15">
    <location>
        <begin position="136"/>
        <end position="218"/>
    </location>
</feature>
<dbReference type="Gene3D" id="1.10.287.110">
    <property type="entry name" value="DnaJ domain"/>
    <property type="match status" value="1"/>
</dbReference>
<keyword evidence="4 11" id="KW-0677">Repeat</keyword>
<keyword evidence="8 11" id="KW-0143">Chaperone</keyword>
<dbReference type="NCBIfam" id="TIGR02349">
    <property type="entry name" value="DnaJ_bact"/>
    <property type="match status" value="1"/>
</dbReference>
<dbReference type="Proteomes" id="UP000593735">
    <property type="component" value="Chromosome"/>
</dbReference>
<dbReference type="CDD" id="cd06257">
    <property type="entry name" value="DnaJ"/>
    <property type="match status" value="1"/>
</dbReference>
<dbReference type="InterPro" id="IPR001305">
    <property type="entry name" value="HSP_DnaJ_Cys-rich_dom"/>
</dbReference>
<dbReference type="GO" id="GO:0005524">
    <property type="term" value="F:ATP binding"/>
    <property type="evidence" value="ECO:0007669"/>
    <property type="project" value="InterPro"/>
</dbReference>
<dbReference type="PROSITE" id="PS51188">
    <property type="entry name" value="ZF_CR"/>
    <property type="match status" value="1"/>
</dbReference>
<feature type="binding site" evidence="11">
    <location>
        <position position="192"/>
    </location>
    <ligand>
        <name>Zn(2+)</name>
        <dbReference type="ChEBI" id="CHEBI:29105"/>
        <label>2</label>
    </ligand>
</feature>
<evidence type="ECO:0000259" key="14">
    <source>
        <dbReference type="PROSITE" id="PS50076"/>
    </source>
</evidence>
<comment type="function">
    <text evidence="11">Participates actively in the response to hyperosmotic and heat shock by preventing the aggregation of stress-denatured proteins and by disaggregating proteins, also in an autonomous, DnaK-independent fashion. Unfolded proteins bind initially to DnaJ; upon interaction with the DnaJ-bound protein, DnaK hydrolyzes its bound ATP, resulting in the formation of a stable complex. GrpE releases ADP from DnaK; ATP binding to DnaK triggers the release of the substrate protein, thus completing the reaction cycle. Several rounds of ATP-dependent interactions between DnaJ, DnaK and GrpE are required for fully efficient folding. Also involved, together with DnaK and GrpE, in the DNA replication of plasmids through activation of initiation proteins.</text>
</comment>
<feature type="binding site" evidence="11">
    <location>
        <position position="166"/>
    </location>
    <ligand>
        <name>Zn(2+)</name>
        <dbReference type="ChEBI" id="CHEBI:29105"/>
        <label>2</label>
    </ligand>
</feature>
<dbReference type="Gene3D" id="2.60.260.20">
    <property type="entry name" value="Urease metallochaperone UreE, N-terminal domain"/>
    <property type="match status" value="2"/>
</dbReference>
<evidence type="ECO:0000256" key="9">
    <source>
        <dbReference type="ARBA" id="ARBA00061004"/>
    </source>
</evidence>
<dbReference type="GO" id="GO:0051082">
    <property type="term" value="F:unfolded protein binding"/>
    <property type="evidence" value="ECO:0007669"/>
    <property type="project" value="UniProtKB-UniRule"/>
</dbReference>
<dbReference type="InterPro" id="IPR036869">
    <property type="entry name" value="J_dom_sf"/>
</dbReference>
<dbReference type="HAMAP" id="MF_01152">
    <property type="entry name" value="DnaJ"/>
    <property type="match status" value="1"/>
</dbReference>
<feature type="domain" description="J" evidence="14">
    <location>
        <begin position="6"/>
        <end position="70"/>
    </location>
</feature>
<comment type="domain">
    <text evidence="11">The J domain is necessary and sufficient to stimulate DnaK ATPase activity. Zinc center 1 plays an important role in the autonomous, DnaK-independent chaperone activity of DnaJ. Zinc center 2 is essential for interaction with DnaK and for DnaJ activity.</text>
</comment>
<feature type="binding site" evidence="11">
    <location>
        <position position="169"/>
    </location>
    <ligand>
        <name>Zn(2+)</name>
        <dbReference type="ChEBI" id="CHEBI:29105"/>
        <label>2</label>
    </ligand>
</feature>
<dbReference type="InterPro" id="IPR012724">
    <property type="entry name" value="DnaJ"/>
</dbReference>
<keyword evidence="7 11" id="KW-0346">Stress response</keyword>
<feature type="repeat" description="CXXCXGXG motif" evidence="11">
    <location>
        <begin position="166"/>
        <end position="173"/>
    </location>
</feature>
<dbReference type="GO" id="GO:0042026">
    <property type="term" value="P:protein refolding"/>
    <property type="evidence" value="ECO:0007669"/>
    <property type="project" value="TreeGrafter"/>
</dbReference>
<dbReference type="InterPro" id="IPR008971">
    <property type="entry name" value="HSP40/DnaJ_pept-bd"/>
</dbReference>
<evidence type="ECO:0000313" key="17">
    <source>
        <dbReference type="Proteomes" id="UP000593735"/>
    </source>
</evidence>
<evidence type="ECO:0000256" key="3">
    <source>
        <dbReference type="ARBA" id="ARBA00022723"/>
    </source>
</evidence>
<dbReference type="Pfam" id="PF01556">
    <property type="entry name" value="DnaJ_C"/>
    <property type="match status" value="1"/>
</dbReference>
<dbReference type="RefSeq" id="WP_194372765.1">
    <property type="nucleotide sequence ID" value="NZ_CP063767.1"/>
</dbReference>
<accession>A0A7S7M9X9</accession>
<sequence length="409" mass="43304">MEPKNDYYEVLGVSRDADAKTIKRAFLKKARKLHPDVSDAPDAEERFKEVNEAYSVLSDDQKRSNYDRYGDPNGPAGFGSDYVDVSDIFGGGGFGFGDIFDSFFGGGSAGKGASARTRGRDMGIRLTITLEEAAAGCHKTVAYERLAPCEDCGGTGAAEGGRARTCERCHGTGRVVEAQRTIFGQMQTQVSCPVCHGQGQVIDRPCETCDGQGRAPSREKVEVQVPAGVHSGQSLTVEGKGEAGVRADASGDLVVSVEVADNERFERRGDDLYCTVGVDSLQAVVGTTVTIDGIMEGERATVEVPAGCQFGQQVVVERRGMPRMGMIARGNLVAVVQVQTPRDLTKKQLLDVAALVADRALDAHGPAADASAAEAKGESAAADAAAEHFAKERWRAPKNPFKGAGKAAR</sequence>
<comment type="cofactor">
    <cofactor evidence="11">
        <name>Zn(2+)</name>
        <dbReference type="ChEBI" id="CHEBI:29105"/>
    </cofactor>
    <text evidence="11">Binds 2 Zn(2+) ions per monomer.</text>
</comment>
<dbReference type="SUPFAM" id="SSF57938">
    <property type="entry name" value="DnaJ/Hsp40 cysteine-rich domain"/>
    <property type="match status" value="1"/>
</dbReference>
<evidence type="ECO:0000256" key="10">
    <source>
        <dbReference type="ARBA" id="ARBA00067609"/>
    </source>
</evidence>
<comment type="subunit">
    <text evidence="11">Homodimer.</text>
</comment>